<evidence type="ECO:0000256" key="4">
    <source>
        <dbReference type="ARBA" id="ARBA00022692"/>
    </source>
</evidence>
<dbReference type="Proteomes" id="UP000604046">
    <property type="component" value="Unassembled WGS sequence"/>
</dbReference>
<dbReference type="Pfam" id="PF03092">
    <property type="entry name" value="BT1"/>
    <property type="match status" value="1"/>
</dbReference>
<keyword evidence="9" id="KW-1185">Reference proteome</keyword>
<keyword evidence="6 7" id="KW-0472">Membrane</keyword>
<dbReference type="InterPro" id="IPR036259">
    <property type="entry name" value="MFS_trans_sf"/>
</dbReference>
<dbReference type="Gene3D" id="1.20.1250.20">
    <property type="entry name" value="MFS general substrate transporter like domains"/>
    <property type="match status" value="1"/>
</dbReference>
<dbReference type="SUPFAM" id="SSF103473">
    <property type="entry name" value="MFS general substrate transporter"/>
    <property type="match status" value="1"/>
</dbReference>
<feature type="transmembrane region" description="Helical" evidence="7">
    <location>
        <begin position="73"/>
        <end position="93"/>
    </location>
</feature>
<evidence type="ECO:0000256" key="3">
    <source>
        <dbReference type="ARBA" id="ARBA00022448"/>
    </source>
</evidence>
<feature type="transmembrane region" description="Helical" evidence="7">
    <location>
        <begin position="141"/>
        <end position="164"/>
    </location>
</feature>
<evidence type="ECO:0000313" key="8">
    <source>
        <dbReference type="EMBL" id="CAE7462178.1"/>
    </source>
</evidence>
<reference evidence="8" key="1">
    <citation type="submission" date="2021-02" db="EMBL/GenBank/DDBJ databases">
        <authorList>
            <person name="Dougan E. K."/>
            <person name="Rhodes N."/>
            <person name="Thang M."/>
            <person name="Chan C."/>
        </authorList>
    </citation>
    <scope>NUCLEOTIDE SEQUENCE</scope>
</reference>
<dbReference type="EMBL" id="CAJNDS010002405">
    <property type="protein sequence ID" value="CAE7462178.1"/>
    <property type="molecule type" value="Genomic_DNA"/>
</dbReference>
<evidence type="ECO:0000256" key="7">
    <source>
        <dbReference type="SAM" id="Phobius"/>
    </source>
</evidence>
<keyword evidence="5 7" id="KW-1133">Transmembrane helix</keyword>
<comment type="caution">
    <text evidence="8">The sequence shown here is derived from an EMBL/GenBank/DDBJ whole genome shotgun (WGS) entry which is preliminary data.</text>
</comment>
<dbReference type="PANTHER" id="PTHR31585">
    <property type="entry name" value="FOLATE-BIOPTERIN TRANSPORTER 1, CHLOROPLASTIC"/>
    <property type="match status" value="1"/>
</dbReference>
<comment type="similarity">
    <text evidence="2">Belongs to the major facilitator superfamily. Folate-biopterin transporter (TC 2.A.71) family.</text>
</comment>
<dbReference type="OrthoDB" id="754047at2759"/>
<evidence type="ECO:0000256" key="2">
    <source>
        <dbReference type="ARBA" id="ARBA00007015"/>
    </source>
</evidence>
<evidence type="ECO:0000313" key="9">
    <source>
        <dbReference type="Proteomes" id="UP000604046"/>
    </source>
</evidence>
<dbReference type="AlphaFoldDB" id="A0A812S5C7"/>
<sequence>MQDQRNILKGHTSRRLTERLLVSQNLPPKALYQYALDMHVFYTSAIGMVSTVFSLVGMVIYNRWMQRWSYPHILMVGNILTAACNLLNCVVFSRWNLKLGIDDHIFVLGSDAIQNVCMEIAWLPTMLIISQLCPKGCEATMFALLAGMGNLGSSLGSYFGAYILVMLGVKPTGEPNESAEFDNLWLASVVSSIGPVIPLILPEARKSKA</sequence>
<evidence type="ECO:0000256" key="5">
    <source>
        <dbReference type="ARBA" id="ARBA00022989"/>
    </source>
</evidence>
<gene>
    <name evidence="8" type="ORF">SNAT2548_LOCUS25723</name>
</gene>
<keyword evidence="3" id="KW-0813">Transport</keyword>
<proteinExistence type="inferred from homology"/>
<organism evidence="8 9">
    <name type="scientific">Symbiodinium natans</name>
    <dbReference type="NCBI Taxonomy" id="878477"/>
    <lineage>
        <taxon>Eukaryota</taxon>
        <taxon>Sar</taxon>
        <taxon>Alveolata</taxon>
        <taxon>Dinophyceae</taxon>
        <taxon>Suessiales</taxon>
        <taxon>Symbiodiniaceae</taxon>
        <taxon>Symbiodinium</taxon>
    </lineage>
</organism>
<comment type="subcellular location">
    <subcellularLocation>
        <location evidence="1">Membrane</location>
        <topology evidence="1">Multi-pass membrane protein</topology>
    </subcellularLocation>
</comment>
<dbReference type="InterPro" id="IPR039309">
    <property type="entry name" value="BT1"/>
</dbReference>
<dbReference type="GO" id="GO:0016020">
    <property type="term" value="C:membrane"/>
    <property type="evidence" value="ECO:0007669"/>
    <property type="project" value="UniProtKB-SubCell"/>
</dbReference>
<evidence type="ECO:0008006" key="10">
    <source>
        <dbReference type="Google" id="ProtNLM"/>
    </source>
</evidence>
<feature type="transmembrane region" description="Helical" evidence="7">
    <location>
        <begin position="40"/>
        <end position="61"/>
    </location>
</feature>
<name>A0A812S5C7_9DINO</name>
<dbReference type="PANTHER" id="PTHR31585:SF0">
    <property type="entry name" value="FOLATE-BIOPTERIN TRANSPORTER 1, CHLOROPLASTIC"/>
    <property type="match status" value="1"/>
</dbReference>
<protein>
    <recommendedName>
        <fullName evidence="10">Folate/biopterin transporter</fullName>
    </recommendedName>
</protein>
<feature type="transmembrane region" description="Helical" evidence="7">
    <location>
        <begin position="184"/>
        <end position="201"/>
    </location>
</feature>
<keyword evidence="4 7" id="KW-0812">Transmembrane</keyword>
<evidence type="ECO:0000256" key="1">
    <source>
        <dbReference type="ARBA" id="ARBA00004141"/>
    </source>
</evidence>
<accession>A0A812S5C7</accession>
<evidence type="ECO:0000256" key="6">
    <source>
        <dbReference type="ARBA" id="ARBA00023136"/>
    </source>
</evidence>